<evidence type="ECO:0000256" key="2">
    <source>
        <dbReference type="ARBA" id="ARBA00013266"/>
    </source>
</evidence>
<evidence type="ECO:0000256" key="5">
    <source>
        <dbReference type="ARBA" id="ARBA00023315"/>
    </source>
</evidence>
<keyword evidence="4" id="KW-0808">Transferase</keyword>
<dbReference type="EC" id="2.3.1.30" evidence="2"/>
<evidence type="ECO:0000313" key="8">
    <source>
        <dbReference type="Proteomes" id="UP001162734"/>
    </source>
</evidence>
<reference evidence="8" key="1">
    <citation type="journal article" date="2022" name="Int. J. Syst. Evol. Microbiol.">
        <title>Anaeromyxobacter oryzae sp. nov., Anaeromyxobacter diazotrophicus sp. nov. and Anaeromyxobacter paludicola sp. nov., isolated from paddy soils.</title>
        <authorList>
            <person name="Itoh H."/>
            <person name="Xu Z."/>
            <person name="Mise K."/>
            <person name="Masuda Y."/>
            <person name="Ushijima N."/>
            <person name="Hayakawa C."/>
            <person name="Shiratori Y."/>
            <person name="Senoo K."/>
        </authorList>
    </citation>
    <scope>NUCLEOTIDE SEQUENCE [LARGE SCALE GENOMIC DNA]</scope>
    <source>
        <strain evidence="8">Red630</strain>
    </source>
</reference>
<dbReference type="Gene3D" id="2.160.10.10">
    <property type="entry name" value="Hexapeptide repeat proteins"/>
    <property type="match status" value="1"/>
</dbReference>
<dbReference type="EMBL" id="AP025592">
    <property type="protein sequence ID" value="BDG08072.1"/>
    <property type="molecule type" value="Genomic_DNA"/>
</dbReference>
<evidence type="ECO:0000256" key="6">
    <source>
        <dbReference type="ARBA" id="ARBA00049486"/>
    </source>
</evidence>
<name>A0ABM7X8A2_9BACT</name>
<dbReference type="PANTHER" id="PTHR42811">
    <property type="entry name" value="SERINE ACETYLTRANSFERASE"/>
    <property type="match status" value="1"/>
</dbReference>
<dbReference type="InterPro" id="IPR053376">
    <property type="entry name" value="Serine_acetyltransferase"/>
</dbReference>
<evidence type="ECO:0000256" key="1">
    <source>
        <dbReference type="ARBA" id="ARBA00007274"/>
    </source>
</evidence>
<comment type="similarity">
    <text evidence="1">Belongs to the transferase hexapeptide repeat family.</text>
</comment>
<evidence type="ECO:0000256" key="4">
    <source>
        <dbReference type="ARBA" id="ARBA00022679"/>
    </source>
</evidence>
<keyword evidence="8" id="KW-1185">Reference proteome</keyword>
<dbReference type="CDD" id="cd03354">
    <property type="entry name" value="LbH_SAT"/>
    <property type="match status" value="1"/>
</dbReference>
<dbReference type="InterPro" id="IPR042122">
    <property type="entry name" value="Ser_AcTrfase_N_sf"/>
</dbReference>
<sequence>MRSTRSAIEPIVEELCAPLPGLPLQPGNGGRRVLPSRDAVVQSVEALRAVFFPGYFGRPDLHDESLHFYVGATLDRALRELQEQVRRGIAFAERHDFETCEHCTHRADAVTRAFMSRLPEVRRRVASDVEAAYEGDPALKSRDEAIFSYPGIFAVTNQRIAHELHVLGVPLIPRMITEHAHSLTGIDIHPGASIGERFFIDHGTGVVIGETSRIGARVRLYQGVTLGAKSFPLDEHGNPIKGIDRHPIVEDDVVIYSGATILGRITIGKGSSIGGNVWVTQSVPPGSRVTQAENRESRFEYGAGI</sequence>
<dbReference type="Gene3D" id="1.10.3130.10">
    <property type="entry name" value="serine acetyltransferase, domain 1"/>
    <property type="match status" value="1"/>
</dbReference>
<dbReference type="InterPro" id="IPR045304">
    <property type="entry name" value="LbH_SAT"/>
</dbReference>
<comment type="catalytic activity">
    <reaction evidence="6">
        <text>L-serine + acetyl-CoA = O-acetyl-L-serine + CoA</text>
        <dbReference type="Rhea" id="RHEA:24560"/>
        <dbReference type="ChEBI" id="CHEBI:33384"/>
        <dbReference type="ChEBI" id="CHEBI:57287"/>
        <dbReference type="ChEBI" id="CHEBI:57288"/>
        <dbReference type="ChEBI" id="CHEBI:58340"/>
        <dbReference type="EC" id="2.3.1.30"/>
    </reaction>
</comment>
<accession>A0ABM7X8A2</accession>
<dbReference type="NCBIfam" id="NF041874">
    <property type="entry name" value="EPS_EpsC"/>
    <property type="match status" value="1"/>
</dbReference>
<keyword evidence="3" id="KW-0028">Amino-acid biosynthesis</keyword>
<dbReference type="InterPro" id="IPR011004">
    <property type="entry name" value="Trimer_LpxA-like_sf"/>
</dbReference>
<evidence type="ECO:0000256" key="3">
    <source>
        <dbReference type="ARBA" id="ARBA00022605"/>
    </source>
</evidence>
<dbReference type="InterPro" id="IPR001451">
    <property type="entry name" value="Hexapep"/>
</dbReference>
<dbReference type="SUPFAM" id="SSF51161">
    <property type="entry name" value="Trimeric LpxA-like enzymes"/>
    <property type="match status" value="1"/>
</dbReference>
<evidence type="ECO:0000313" key="7">
    <source>
        <dbReference type="EMBL" id="BDG08072.1"/>
    </source>
</evidence>
<organism evidence="7 8">
    <name type="scientific">Anaeromyxobacter paludicola</name>
    <dbReference type="NCBI Taxonomy" id="2918171"/>
    <lineage>
        <taxon>Bacteria</taxon>
        <taxon>Pseudomonadati</taxon>
        <taxon>Myxococcota</taxon>
        <taxon>Myxococcia</taxon>
        <taxon>Myxococcales</taxon>
        <taxon>Cystobacterineae</taxon>
        <taxon>Anaeromyxobacteraceae</taxon>
        <taxon>Anaeromyxobacter</taxon>
    </lineage>
</organism>
<dbReference type="Pfam" id="PF00132">
    <property type="entry name" value="Hexapep"/>
    <property type="match status" value="1"/>
</dbReference>
<dbReference type="RefSeq" id="WP_248345216.1">
    <property type="nucleotide sequence ID" value="NZ_AP025592.1"/>
</dbReference>
<gene>
    <name evidence="7" type="ORF">AMPC_11850</name>
</gene>
<dbReference type="Proteomes" id="UP001162734">
    <property type="component" value="Chromosome"/>
</dbReference>
<protein>
    <recommendedName>
        <fullName evidence="2">serine O-acetyltransferase</fullName>
        <ecNumber evidence="2">2.3.1.30</ecNumber>
    </recommendedName>
</protein>
<keyword evidence="5" id="KW-0012">Acyltransferase</keyword>
<proteinExistence type="inferred from homology"/>